<proteinExistence type="predicted"/>
<reference evidence="1 2" key="1">
    <citation type="journal article" date="2010" name="BMC Genomics">
        <title>Evidence for a lineage of virulent bacteriophages that target Campylobacter.</title>
        <authorList>
            <person name="Timms A.R."/>
            <person name="Cambray-Young J."/>
            <person name="Scott A.E."/>
            <person name="Petty N.K."/>
            <person name="Connerton P.L."/>
            <person name="Clarke L."/>
            <person name="Seeger K."/>
            <person name="Quail M."/>
            <person name="Cummings N."/>
            <person name="Maskell D.J."/>
            <person name="Thomson N.R."/>
            <person name="Connerton I.F."/>
        </authorList>
    </citation>
    <scope>NUCLEOTIDE SEQUENCE [LARGE SCALE GENOMIC DNA]</scope>
</reference>
<organism evidence="1 2">
    <name type="scientific">Campylobacter phage CP220</name>
    <dbReference type="NCBI Taxonomy" id="2994044"/>
    <lineage>
        <taxon>Viruses</taxon>
        <taxon>Duplodnaviria</taxon>
        <taxon>Heunggongvirae</taxon>
        <taxon>Uroviricota</taxon>
        <taxon>Caudoviricetes</taxon>
        <taxon>Connertonviridae</taxon>
        <taxon>Firehammervirus</taxon>
        <taxon>Firehammervirus CP220</taxon>
    </lineage>
</organism>
<protein>
    <submittedName>
        <fullName evidence="1">Hypothetical phage protein</fullName>
    </submittedName>
</protein>
<dbReference type="EMBL" id="FN667788">
    <property type="protein sequence ID" value="CBJ93928.1"/>
    <property type="molecule type" value="Genomic_DNA"/>
</dbReference>
<gene>
    <name evidence="1" type="ORF">CPT_0119</name>
</gene>
<dbReference type="GeneID" id="26041401"/>
<accession>D5GVB1</accession>
<dbReference type="KEGG" id="vg:26041401"/>
<dbReference type="Proteomes" id="UP000002369">
    <property type="component" value="Segment"/>
</dbReference>
<sequence>MRVSKYKMLSSLKDSECNLVLTNYKYPQSKIDLEEFNEFGERFLKDNAIIDVKKLKDPELNLRYDYVLILRSKLTDTALEIIKEAYPMLKTIDEYKASLTGDFNELR</sequence>
<evidence type="ECO:0000313" key="1">
    <source>
        <dbReference type="EMBL" id="CBJ93928.1"/>
    </source>
</evidence>
<dbReference type="RefSeq" id="YP_009169253.1">
    <property type="nucleotide sequence ID" value="NC_027997.1"/>
</dbReference>
<name>D5GVB1_9CAUD</name>
<evidence type="ECO:0000313" key="2">
    <source>
        <dbReference type="Proteomes" id="UP000002369"/>
    </source>
</evidence>
<keyword evidence="2" id="KW-1185">Reference proteome</keyword>